<proteinExistence type="predicted"/>
<reference evidence="2 3" key="1">
    <citation type="submission" date="2024-03" db="EMBL/GenBank/DDBJ databases">
        <title>The genome assembly and annotation of the cricket Gryllus longicercus Weissman &amp; Gray.</title>
        <authorList>
            <person name="Szrajer S."/>
            <person name="Gray D."/>
            <person name="Ylla G."/>
        </authorList>
    </citation>
    <scope>NUCLEOTIDE SEQUENCE [LARGE SCALE GENOMIC DNA]</scope>
    <source>
        <strain evidence="2">DAG 2021-001</strain>
        <tissue evidence="2">Whole body minus gut</tissue>
    </source>
</reference>
<feature type="signal peptide" evidence="1">
    <location>
        <begin position="1"/>
        <end position="24"/>
    </location>
</feature>
<accession>A0AAN9WI93</accession>
<dbReference type="AlphaFoldDB" id="A0AAN9WI93"/>
<organism evidence="2 3">
    <name type="scientific">Gryllus longicercus</name>
    <dbReference type="NCBI Taxonomy" id="2509291"/>
    <lineage>
        <taxon>Eukaryota</taxon>
        <taxon>Metazoa</taxon>
        <taxon>Ecdysozoa</taxon>
        <taxon>Arthropoda</taxon>
        <taxon>Hexapoda</taxon>
        <taxon>Insecta</taxon>
        <taxon>Pterygota</taxon>
        <taxon>Neoptera</taxon>
        <taxon>Polyneoptera</taxon>
        <taxon>Orthoptera</taxon>
        <taxon>Ensifera</taxon>
        <taxon>Gryllidea</taxon>
        <taxon>Grylloidea</taxon>
        <taxon>Gryllidae</taxon>
        <taxon>Gryllinae</taxon>
        <taxon>Gryllus</taxon>
    </lineage>
</organism>
<evidence type="ECO:0000313" key="2">
    <source>
        <dbReference type="EMBL" id="KAK7871563.1"/>
    </source>
</evidence>
<keyword evidence="1" id="KW-0732">Signal</keyword>
<evidence type="ECO:0008006" key="4">
    <source>
        <dbReference type="Google" id="ProtNLM"/>
    </source>
</evidence>
<protein>
    <recommendedName>
        <fullName evidence="4">Accessory gland protein</fullName>
    </recommendedName>
</protein>
<evidence type="ECO:0000256" key="1">
    <source>
        <dbReference type="SAM" id="SignalP"/>
    </source>
</evidence>
<sequence>MAVVKAVVILLIFMFIEQLMETGSQSISPLTARVMVEKSIFNLRTNVIHMGSNVSTMFDEVVALIDRLNSSIALYAT</sequence>
<evidence type="ECO:0000313" key="3">
    <source>
        <dbReference type="Proteomes" id="UP001378592"/>
    </source>
</evidence>
<gene>
    <name evidence="2" type="ORF">R5R35_010361</name>
</gene>
<keyword evidence="3" id="KW-1185">Reference proteome</keyword>
<dbReference type="Proteomes" id="UP001378592">
    <property type="component" value="Unassembled WGS sequence"/>
</dbReference>
<dbReference type="EMBL" id="JAZDUA010000037">
    <property type="protein sequence ID" value="KAK7871563.1"/>
    <property type="molecule type" value="Genomic_DNA"/>
</dbReference>
<comment type="caution">
    <text evidence="2">The sequence shown here is derived from an EMBL/GenBank/DDBJ whole genome shotgun (WGS) entry which is preliminary data.</text>
</comment>
<feature type="chain" id="PRO_5042904601" description="Accessory gland protein" evidence="1">
    <location>
        <begin position="25"/>
        <end position="77"/>
    </location>
</feature>
<name>A0AAN9WI93_9ORTH</name>